<proteinExistence type="predicted"/>
<evidence type="ECO:0000313" key="2">
    <source>
        <dbReference type="Proteomes" id="UP000664414"/>
    </source>
</evidence>
<organism evidence="1 2">
    <name type="scientific">Candidatus Paracaedimonas acanthamoebae</name>
    <dbReference type="NCBI Taxonomy" id="244581"/>
    <lineage>
        <taxon>Bacteria</taxon>
        <taxon>Pseudomonadati</taxon>
        <taxon>Pseudomonadota</taxon>
        <taxon>Alphaproteobacteria</taxon>
        <taxon>Holosporales</taxon>
        <taxon>Caedimonadaceae</taxon>
        <taxon>Candidatus Paracaedimonas</taxon>
    </lineage>
</organism>
<protein>
    <submittedName>
        <fullName evidence="1">Uncharacterized protein</fullName>
    </submittedName>
</protein>
<dbReference type="EMBL" id="JAFKGL010000019">
    <property type="protein sequence ID" value="MBN9413249.1"/>
    <property type="molecule type" value="Genomic_DNA"/>
</dbReference>
<evidence type="ECO:0000313" key="1">
    <source>
        <dbReference type="EMBL" id="MBN9413249.1"/>
    </source>
</evidence>
<name>A0A8J7TVQ4_9PROT</name>
<accession>A0A8J7TVQ4</accession>
<gene>
    <name evidence="1" type="ORF">J0H12_04925</name>
</gene>
<sequence>MATYFVEFQVFQEELCTPELLKAHVDHLKDLHRQKKLMFCGPCEDVLHFSSLCGIKTISR</sequence>
<comment type="caution">
    <text evidence="1">The sequence shown here is derived from an EMBL/GenBank/DDBJ whole genome shotgun (WGS) entry which is preliminary data.</text>
</comment>
<dbReference type="AlphaFoldDB" id="A0A8J7TVQ4"/>
<dbReference type="Proteomes" id="UP000664414">
    <property type="component" value="Unassembled WGS sequence"/>
</dbReference>
<reference evidence="1" key="1">
    <citation type="submission" date="2021-02" db="EMBL/GenBank/DDBJ databases">
        <title>Thiocyanate and organic carbon inputs drive convergent selection for specific autotrophic Afipia and Thiobacillus strains within complex microbiomes.</title>
        <authorList>
            <person name="Huddy R.J."/>
            <person name="Sachdeva R."/>
            <person name="Kadzinga F."/>
            <person name="Kantor R.S."/>
            <person name="Harrison S.T.L."/>
            <person name="Banfield J.F."/>
        </authorList>
    </citation>
    <scope>NUCLEOTIDE SEQUENCE</scope>
    <source>
        <strain evidence="1">SCN18_10_11_15_R4_P_38_20</strain>
    </source>
</reference>